<name>A0A9N9DI57_9GLOM</name>
<comment type="caution">
    <text evidence="4">The sequence shown here is derived from an EMBL/GenBank/DDBJ whole genome shotgun (WGS) entry which is preliminary data.</text>
</comment>
<dbReference type="AlphaFoldDB" id="A0A9N9DI57"/>
<gene>
    <name evidence="4" type="ORF">PBRASI_LOCUS9790</name>
</gene>
<feature type="domain" description="HMG box" evidence="3">
    <location>
        <begin position="52"/>
        <end position="115"/>
    </location>
</feature>
<keyword evidence="5" id="KW-1185">Reference proteome</keyword>
<dbReference type="EMBL" id="CAJVPI010002339">
    <property type="protein sequence ID" value="CAG8641350.1"/>
    <property type="molecule type" value="Genomic_DNA"/>
</dbReference>
<dbReference type="SUPFAM" id="SSF47095">
    <property type="entry name" value="HMG-box"/>
    <property type="match status" value="1"/>
</dbReference>
<dbReference type="InterPro" id="IPR036910">
    <property type="entry name" value="HMG_box_dom_sf"/>
</dbReference>
<dbReference type="Proteomes" id="UP000789739">
    <property type="component" value="Unassembled WGS sequence"/>
</dbReference>
<organism evidence="4 5">
    <name type="scientific">Paraglomus brasilianum</name>
    <dbReference type="NCBI Taxonomy" id="144538"/>
    <lineage>
        <taxon>Eukaryota</taxon>
        <taxon>Fungi</taxon>
        <taxon>Fungi incertae sedis</taxon>
        <taxon>Mucoromycota</taxon>
        <taxon>Glomeromycotina</taxon>
        <taxon>Glomeromycetes</taxon>
        <taxon>Paraglomerales</taxon>
        <taxon>Paraglomeraceae</taxon>
        <taxon>Paraglomus</taxon>
    </lineage>
</organism>
<evidence type="ECO:0000313" key="5">
    <source>
        <dbReference type="Proteomes" id="UP000789739"/>
    </source>
</evidence>
<dbReference type="GO" id="GO:0005634">
    <property type="term" value="C:nucleus"/>
    <property type="evidence" value="ECO:0007669"/>
    <property type="project" value="UniProtKB-UniRule"/>
</dbReference>
<sequence length="226" mass="26305">MDNFQEITFNKDPATELRYSAWLLEPPMGVTLGMTVEELLAPGRRSKSKPTPPRPQEPHILFGKNFRALHRMEFIYGSKRSMNEWKNALPVVKEYFEMLSKEAKKRHAIKYPNYKYKPQPRRNVDGSKRRRRQRFPNVNPPETPQHSPKIYIDPMTTGTDQFIYLSDIIPTFPATGQSIKSSPASTTTPEEFVTQDDDGLSLYFDYEYYTNDDVASCYPTAEFFKQ</sequence>
<proteinExistence type="predicted"/>
<evidence type="ECO:0000256" key="1">
    <source>
        <dbReference type="PROSITE-ProRule" id="PRU00267"/>
    </source>
</evidence>
<dbReference type="InterPro" id="IPR009071">
    <property type="entry name" value="HMG_box_dom"/>
</dbReference>
<accession>A0A9N9DI57</accession>
<feature type="DNA-binding region" description="HMG box" evidence="1">
    <location>
        <begin position="52"/>
        <end position="115"/>
    </location>
</feature>
<evidence type="ECO:0000259" key="3">
    <source>
        <dbReference type="PROSITE" id="PS50118"/>
    </source>
</evidence>
<keyword evidence="1" id="KW-0238">DNA-binding</keyword>
<reference evidence="4" key="1">
    <citation type="submission" date="2021-06" db="EMBL/GenBank/DDBJ databases">
        <authorList>
            <person name="Kallberg Y."/>
            <person name="Tangrot J."/>
            <person name="Rosling A."/>
        </authorList>
    </citation>
    <scope>NUCLEOTIDE SEQUENCE</scope>
    <source>
        <strain evidence="4">BR232B</strain>
    </source>
</reference>
<dbReference type="GO" id="GO:0003677">
    <property type="term" value="F:DNA binding"/>
    <property type="evidence" value="ECO:0007669"/>
    <property type="project" value="UniProtKB-UniRule"/>
</dbReference>
<evidence type="ECO:0000313" key="4">
    <source>
        <dbReference type="EMBL" id="CAG8641350.1"/>
    </source>
</evidence>
<dbReference type="PROSITE" id="PS50118">
    <property type="entry name" value="HMG_BOX_2"/>
    <property type="match status" value="1"/>
</dbReference>
<evidence type="ECO:0000256" key="2">
    <source>
        <dbReference type="SAM" id="MobiDB-lite"/>
    </source>
</evidence>
<feature type="region of interest" description="Disordered" evidence="2">
    <location>
        <begin position="110"/>
        <end position="151"/>
    </location>
</feature>
<keyword evidence="1" id="KW-0539">Nucleus</keyword>
<dbReference type="OrthoDB" id="6247875at2759"/>
<dbReference type="Gene3D" id="1.10.30.10">
    <property type="entry name" value="High mobility group box domain"/>
    <property type="match status" value="1"/>
</dbReference>
<protein>
    <submittedName>
        <fullName evidence="4">6387_t:CDS:1</fullName>
    </submittedName>
</protein>